<dbReference type="EMBL" id="JACVVK020000067">
    <property type="protein sequence ID" value="KAK7496466.1"/>
    <property type="molecule type" value="Genomic_DNA"/>
</dbReference>
<keyword evidence="3 9" id="KW-1133">Transmembrane helix</keyword>
<dbReference type="PROSITE" id="PS50262">
    <property type="entry name" value="G_PROTEIN_RECEP_F1_2"/>
    <property type="match status" value="1"/>
</dbReference>
<feature type="transmembrane region" description="Helical" evidence="9">
    <location>
        <begin position="42"/>
        <end position="67"/>
    </location>
</feature>
<feature type="transmembrane region" description="Helical" evidence="9">
    <location>
        <begin position="79"/>
        <end position="96"/>
    </location>
</feature>
<feature type="region of interest" description="Disordered" evidence="8">
    <location>
        <begin position="373"/>
        <end position="401"/>
    </location>
</feature>
<keyword evidence="4" id="KW-0297">G-protein coupled receptor</keyword>
<evidence type="ECO:0000256" key="2">
    <source>
        <dbReference type="ARBA" id="ARBA00022692"/>
    </source>
</evidence>
<feature type="transmembrane region" description="Helical" evidence="9">
    <location>
        <begin position="156"/>
        <end position="177"/>
    </location>
</feature>
<dbReference type="AlphaFoldDB" id="A0ABD0JH15"/>
<keyword evidence="5 9" id="KW-0472">Membrane</keyword>
<dbReference type="PANTHER" id="PTHR45695:SF9">
    <property type="entry name" value="LEUCOKININ RECEPTOR"/>
    <property type="match status" value="1"/>
</dbReference>
<dbReference type="CDD" id="cd00637">
    <property type="entry name" value="7tm_classA_rhodopsin-like"/>
    <property type="match status" value="1"/>
</dbReference>
<evidence type="ECO:0000256" key="7">
    <source>
        <dbReference type="ARBA" id="ARBA00023224"/>
    </source>
</evidence>
<comment type="caution">
    <text evidence="11">The sequence shown here is derived from an EMBL/GenBank/DDBJ whole genome shotgun (WGS) entry which is preliminary data.</text>
</comment>
<feature type="transmembrane region" description="Helical" evidence="9">
    <location>
        <begin position="227"/>
        <end position="251"/>
    </location>
</feature>
<dbReference type="PANTHER" id="PTHR45695">
    <property type="entry name" value="LEUCOKININ RECEPTOR-RELATED"/>
    <property type="match status" value="1"/>
</dbReference>
<dbReference type="PRINTS" id="PR00237">
    <property type="entry name" value="GPCRRHODOPSN"/>
</dbReference>
<evidence type="ECO:0000313" key="12">
    <source>
        <dbReference type="EMBL" id="KAK7496466.1"/>
    </source>
</evidence>
<proteinExistence type="predicted"/>
<dbReference type="Pfam" id="PF00001">
    <property type="entry name" value="7tm_1"/>
    <property type="match status" value="1"/>
</dbReference>
<keyword evidence="7" id="KW-0807">Transducer</keyword>
<evidence type="ECO:0000256" key="8">
    <source>
        <dbReference type="SAM" id="MobiDB-lite"/>
    </source>
</evidence>
<gene>
    <name evidence="12" type="ORF">BaRGS_00012388</name>
    <name evidence="11" type="ORF">BaRGS_00034491</name>
</gene>
<dbReference type="GO" id="GO:0016020">
    <property type="term" value="C:membrane"/>
    <property type="evidence" value="ECO:0007669"/>
    <property type="project" value="UniProtKB-SubCell"/>
</dbReference>
<feature type="domain" description="G-protein coupled receptors family 1 profile" evidence="10">
    <location>
        <begin position="59"/>
        <end position="330"/>
    </location>
</feature>
<feature type="transmembrane region" description="Helical" evidence="9">
    <location>
        <begin position="116"/>
        <end position="135"/>
    </location>
</feature>
<evidence type="ECO:0000259" key="10">
    <source>
        <dbReference type="PROSITE" id="PS50262"/>
    </source>
</evidence>
<organism evidence="11 13">
    <name type="scientific">Batillaria attramentaria</name>
    <dbReference type="NCBI Taxonomy" id="370345"/>
    <lineage>
        <taxon>Eukaryota</taxon>
        <taxon>Metazoa</taxon>
        <taxon>Spiralia</taxon>
        <taxon>Lophotrochozoa</taxon>
        <taxon>Mollusca</taxon>
        <taxon>Gastropoda</taxon>
        <taxon>Caenogastropoda</taxon>
        <taxon>Sorbeoconcha</taxon>
        <taxon>Cerithioidea</taxon>
        <taxon>Batillariidae</taxon>
        <taxon>Batillaria</taxon>
    </lineage>
</organism>
<evidence type="ECO:0000256" key="1">
    <source>
        <dbReference type="ARBA" id="ARBA00004141"/>
    </source>
</evidence>
<evidence type="ECO:0000256" key="5">
    <source>
        <dbReference type="ARBA" id="ARBA00023136"/>
    </source>
</evidence>
<dbReference type="Gene3D" id="1.20.1070.10">
    <property type="entry name" value="Rhodopsin 7-helix transmembrane proteins"/>
    <property type="match status" value="1"/>
</dbReference>
<dbReference type="GO" id="GO:0004930">
    <property type="term" value="F:G protein-coupled receptor activity"/>
    <property type="evidence" value="ECO:0007669"/>
    <property type="project" value="UniProtKB-KW"/>
</dbReference>
<reference evidence="11 13" key="2">
    <citation type="journal article" date="2023" name="Sci. Data">
        <title>Genome assembly of the Korean intertidal mud-creeper Batillaria attramentaria.</title>
        <authorList>
            <person name="Patra A.K."/>
            <person name="Ho P.T."/>
            <person name="Jun S."/>
            <person name="Lee S.J."/>
            <person name="Kim Y."/>
            <person name="Won Y.J."/>
        </authorList>
    </citation>
    <scope>NUCLEOTIDE SEQUENCE [LARGE SCALE GENOMIC DNA]</scope>
    <source>
        <strain evidence="11">Wonlab-2016</strain>
    </source>
</reference>
<reference evidence="11" key="3">
    <citation type="submission" date="2023-01" db="EMBL/GenBank/DDBJ databases">
        <authorList>
            <person name="Patra A."/>
        </authorList>
    </citation>
    <scope>NUCLEOTIDE SEQUENCE</scope>
    <source>
        <strain evidence="11">Wonlab-2016</strain>
        <tissue evidence="11">Foot muscle</tissue>
    </source>
</reference>
<dbReference type="InterPro" id="IPR000276">
    <property type="entry name" value="GPCR_Rhodpsn"/>
</dbReference>
<reference evidence="11" key="1">
    <citation type="submission" date="2020-09" db="EMBL/GenBank/DDBJ databases">
        <authorList>
            <person name="Won Y."/>
        </authorList>
    </citation>
    <scope>NUCLEOTIDE SEQUENCE</scope>
    <source>
        <strain evidence="11">Wonlab-2016</strain>
        <tissue evidence="11">Foot muscle</tissue>
    </source>
</reference>
<keyword evidence="2 9" id="KW-0812">Transmembrane</keyword>
<protein>
    <recommendedName>
        <fullName evidence="10">G-protein coupled receptors family 1 profile domain-containing protein</fullName>
    </recommendedName>
</protein>
<dbReference type="SUPFAM" id="SSF81321">
    <property type="entry name" value="Family A G protein-coupled receptor-like"/>
    <property type="match status" value="1"/>
</dbReference>
<feature type="region of interest" description="Disordered" evidence="8">
    <location>
        <begin position="1"/>
        <end position="30"/>
    </location>
</feature>
<evidence type="ECO:0000256" key="3">
    <source>
        <dbReference type="ARBA" id="ARBA00022989"/>
    </source>
</evidence>
<keyword evidence="6" id="KW-0675">Receptor</keyword>
<accession>A0ABD0JH15</accession>
<keyword evidence="13" id="KW-1185">Reference proteome</keyword>
<comment type="subcellular location">
    <subcellularLocation>
        <location evidence="1">Membrane</location>
        <topology evidence="1">Multi-pass membrane protein</topology>
    </subcellularLocation>
</comment>
<sequence>MNSTTPPSLMAPHPLPEAPLVPSSEDVDWTSAGPKGGEEFAWWAWLLTELGVATVIVIGDVSLLMLFFTRKLLGQSTNILVFSVAVADLMTGLLVLPLDVLQRLLGETSGYMCKSYFYFSNVSKTAVIYTITMLAMERIMAALSTAFRILSPGRCLFFSSLTWFFAAAYNIWSVVLYDTQHVQFVRALHEAGESAGVVDWSVIEGVGPNYSAHVCFSSTRFQQLVDVFVVLDFAVTFVAPVMVSGFLFAVFWRQRGQVRAPGRPYRSSTSVIVFTFALLVSFVTCHVPLEVVALAVDKHDVDGSNGGDFRVYKACQLVSFTRGFWDLFIFGVFRHYVCRKERALASFRVHRPAPLVAREPRAEEPVLSPRCSLAVPNVGSPPSTSLLDSDQEVTPHPPSSD</sequence>
<evidence type="ECO:0000256" key="6">
    <source>
        <dbReference type="ARBA" id="ARBA00023170"/>
    </source>
</evidence>
<feature type="transmembrane region" description="Helical" evidence="9">
    <location>
        <begin position="271"/>
        <end position="296"/>
    </location>
</feature>
<dbReference type="EMBL" id="JACVVK020000442">
    <property type="protein sequence ID" value="KAK7474248.1"/>
    <property type="molecule type" value="Genomic_DNA"/>
</dbReference>
<dbReference type="Proteomes" id="UP001519460">
    <property type="component" value="Unassembled WGS sequence"/>
</dbReference>
<evidence type="ECO:0000256" key="4">
    <source>
        <dbReference type="ARBA" id="ARBA00023040"/>
    </source>
</evidence>
<evidence type="ECO:0000256" key="9">
    <source>
        <dbReference type="SAM" id="Phobius"/>
    </source>
</evidence>
<dbReference type="InterPro" id="IPR017452">
    <property type="entry name" value="GPCR_Rhodpsn_7TM"/>
</dbReference>
<feature type="transmembrane region" description="Helical" evidence="9">
    <location>
        <begin position="316"/>
        <end position="337"/>
    </location>
</feature>
<evidence type="ECO:0000313" key="11">
    <source>
        <dbReference type="EMBL" id="KAK7474248.1"/>
    </source>
</evidence>
<evidence type="ECO:0000313" key="13">
    <source>
        <dbReference type="Proteomes" id="UP001519460"/>
    </source>
</evidence>
<name>A0ABD0JH15_9CAEN</name>